<dbReference type="EMBL" id="JACMHY010000007">
    <property type="protein sequence ID" value="MBC2866884.1"/>
    <property type="molecule type" value="Genomic_DNA"/>
</dbReference>
<dbReference type="SUPFAM" id="SSF160904">
    <property type="entry name" value="Jann2411-like"/>
    <property type="match status" value="1"/>
</dbReference>
<gene>
    <name evidence="3" type="ORF">H1R13_18475</name>
</gene>
<evidence type="ECO:0000313" key="3">
    <source>
        <dbReference type="EMBL" id="MBC2866884.1"/>
    </source>
</evidence>
<dbReference type="PANTHER" id="PTHR35525:SF3">
    <property type="entry name" value="BLL6575 PROTEIN"/>
    <property type="match status" value="1"/>
</dbReference>
<dbReference type="AlphaFoldDB" id="A0A7X1I143"/>
<dbReference type="InterPro" id="IPR021005">
    <property type="entry name" value="Znf_CGNR"/>
</dbReference>
<evidence type="ECO:0000313" key="4">
    <source>
        <dbReference type="Proteomes" id="UP000517694"/>
    </source>
</evidence>
<dbReference type="RefSeq" id="WP_185947643.1">
    <property type="nucleotide sequence ID" value="NZ_JACMHY010000007.1"/>
</dbReference>
<sequence>MNRAQDTSGREPAARPTHAEVALVGGHPVLDFANTVAWRTDPHRRVARVEGVEAWIRWAGRVGLLSAGEATALPHPTVPDERNGSGEQSERAEGAERADGEERNDPSRTSCDLAGLETLRSALWEVLDALADRSPLPAGPWEILRRSIVMARQEAEMPPVLPLRWQVRVTGCEGLAHALALQADELLAGPLVQRIRRCEGPGCGWFFLDRSRSGTRRWCSSGDCGNRDRARRHYHRSRR</sequence>
<evidence type="ECO:0000256" key="1">
    <source>
        <dbReference type="SAM" id="MobiDB-lite"/>
    </source>
</evidence>
<dbReference type="Pfam" id="PF07336">
    <property type="entry name" value="ABATE"/>
    <property type="match status" value="1"/>
</dbReference>
<evidence type="ECO:0000259" key="2">
    <source>
        <dbReference type="Pfam" id="PF11706"/>
    </source>
</evidence>
<dbReference type="PANTHER" id="PTHR35525">
    <property type="entry name" value="BLL6575 PROTEIN"/>
    <property type="match status" value="1"/>
</dbReference>
<dbReference type="InterPro" id="IPR010852">
    <property type="entry name" value="ABATE"/>
</dbReference>
<reference evidence="3 4" key="1">
    <citation type="submission" date="2020-08" db="EMBL/GenBank/DDBJ databases">
        <title>Whole-Genome Sequence of French Clinical Streptomyces mexicanus Strain Q0842.</title>
        <authorList>
            <person name="Boxberger M."/>
            <person name="La Scola B."/>
        </authorList>
    </citation>
    <scope>NUCLEOTIDE SEQUENCE [LARGE SCALE GENOMIC DNA]</scope>
    <source>
        <strain evidence="3 4">Marseille-Q0842</strain>
    </source>
</reference>
<name>A0A7X1I143_9ACTN</name>
<dbReference type="Gene3D" id="1.10.3300.10">
    <property type="entry name" value="Jann2411-like domain"/>
    <property type="match status" value="1"/>
</dbReference>
<feature type="region of interest" description="Disordered" evidence="1">
    <location>
        <begin position="70"/>
        <end position="111"/>
    </location>
</feature>
<comment type="caution">
    <text evidence="3">The sequence shown here is derived from an EMBL/GenBank/DDBJ whole genome shotgun (WGS) entry which is preliminary data.</text>
</comment>
<dbReference type="Pfam" id="PF11706">
    <property type="entry name" value="zf-CGNR"/>
    <property type="match status" value="1"/>
</dbReference>
<feature type="compositionally biased region" description="Basic and acidic residues" evidence="1">
    <location>
        <begin position="78"/>
        <end position="106"/>
    </location>
</feature>
<feature type="domain" description="Zinc finger CGNR" evidence="2">
    <location>
        <begin position="194"/>
        <end position="236"/>
    </location>
</feature>
<dbReference type="InterPro" id="IPR023286">
    <property type="entry name" value="ABATE_dom_sf"/>
</dbReference>
<keyword evidence="4" id="KW-1185">Reference proteome</keyword>
<organism evidence="3 4">
    <name type="scientific">Streptomyces mexicanus</name>
    <dbReference type="NCBI Taxonomy" id="178566"/>
    <lineage>
        <taxon>Bacteria</taxon>
        <taxon>Bacillati</taxon>
        <taxon>Actinomycetota</taxon>
        <taxon>Actinomycetes</taxon>
        <taxon>Kitasatosporales</taxon>
        <taxon>Streptomycetaceae</taxon>
        <taxon>Streptomyces</taxon>
    </lineage>
</organism>
<protein>
    <submittedName>
        <fullName evidence="3">CGNR zinc finger domain-containing protein</fullName>
    </submittedName>
</protein>
<accession>A0A7X1I143</accession>
<dbReference type="Proteomes" id="UP000517694">
    <property type="component" value="Unassembled WGS sequence"/>
</dbReference>
<proteinExistence type="predicted"/>